<feature type="repeat" description="WD" evidence="13">
    <location>
        <begin position="814"/>
        <end position="847"/>
    </location>
</feature>
<dbReference type="SUPFAM" id="SSF57667">
    <property type="entry name" value="beta-beta-alpha zinc fingers"/>
    <property type="match status" value="7"/>
</dbReference>
<feature type="domain" description="C2H2-type" evidence="15">
    <location>
        <begin position="314"/>
        <end position="341"/>
    </location>
</feature>
<keyword evidence="3 13" id="KW-0853">WD repeat</keyword>
<organism evidence="16 17">
    <name type="scientific">Nothobranchius furzeri</name>
    <name type="common">Turquoise killifish</name>
    <dbReference type="NCBI Taxonomy" id="105023"/>
    <lineage>
        <taxon>Eukaryota</taxon>
        <taxon>Metazoa</taxon>
        <taxon>Chordata</taxon>
        <taxon>Craniata</taxon>
        <taxon>Vertebrata</taxon>
        <taxon>Euteleostomi</taxon>
        <taxon>Actinopterygii</taxon>
        <taxon>Neopterygii</taxon>
        <taxon>Teleostei</taxon>
        <taxon>Neoteleostei</taxon>
        <taxon>Acanthomorphata</taxon>
        <taxon>Ovalentaria</taxon>
        <taxon>Atherinomorphae</taxon>
        <taxon>Cyprinodontiformes</taxon>
        <taxon>Nothobranchiidae</taxon>
        <taxon>Nothobranchius</taxon>
    </lineage>
</organism>
<proteinExistence type="inferred from homology"/>
<dbReference type="GO" id="GO:0000981">
    <property type="term" value="F:DNA-binding transcription factor activity, RNA polymerase II-specific"/>
    <property type="evidence" value="ECO:0007669"/>
    <property type="project" value="TreeGrafter"/>
</dbReference>
<dbReference type="SMART" id="SM00355">
    <property type="entry name" value="ZnF_C2H2"/>
    <property type="match status" value="11"/>
</dbReference>
<dbReference type="PROSITE" id="PS50157">
    <property type="entry name" value="ZINC_FINGER_C2H2_2"/>
    <property type="match status" value="11"/>
</dbReference>
<dbReference type="Proteomes" id="UP000694548">
    <property type="component" value="Chromosome sgr08"/>
</dbReference>
<dbReference type="Gene3D" id="2.130.10.10">
    <property type="entry name" value="YVTN repeat-like/Quinoprotein amine dehydrogenase"/>
    <property type="match status" value="3"/>
</dbReference>
<dbReference type="GO" id="GO:0000978">
    <property type="term" value="F:RNA polymerase II cis-regulatory region sequence-specific DNA binding"/>
    <property type="evidence" value="ECO:0007669"/>
    <property type="project" value="TreeGrafter"/>
</dbReference>
<reference evidence="16" key="1">
    <citation type="submission" date="2014-08" db="EMBL/GenBank/DDBJ databases">
        <authorList>
            <person name="Senf B."/>
            <person name="Petzold A."/>
            <person name="Downie B.R."/>
            <person name="Koch P."/>
            <person name="Platzer M."/>
        </authorList>
    </citation>
    <scope>NUCLEOTIDE SEQUENCE [LARGE SCALE GENOMIC DNA]</scope>
    <source>
        <strain evidence="16">GRZ</strain>
    </source>
</reference>
<feature type="domain" description="C2H2-type" evidence="15">
    <location>
        <begin position="342"/>
        <end position="369"/>
    </location>
</feature>
<gene>
    <name evidence="16" type="primary">CFAP52</name>
    <name evidence="16" type="synonym">cfap52</name>
</gene>
<dbReference type="GeneTree" id="ENSGT00940000157016"/>
<comment type="subcellular location">
    <subcellularLocation>
        <location evidence="1">Nucleus</location>
    </subcellularLocation>
</comment>
<feature type="domain" description="C2H2-type" evidence="15">
    <location>
        <begin position="285"/>
        <end position="313"/>
    </location>
</feature>
<evidence type="ECO:0000313" key="17">
    <source>
        <dbReference type="Proteomes" id="UP000694548"/>
    </source>
</evidence>
<dbReference type="AlphaFoldDB" id="A0A8C6M754"/>
<feature type="repeat" description="WD" evidence="13">
    <location>
        <begin position="939"/>
        <end position="977"/>
    </location>
</feature>
<dbReference type="PROSITE" id="PS00678">
    <property type="entry name" value="WD_REPEATS_1"/>
    <property type="match status" value="2"/>
</dbReference>
<dbReference type="SUPFAM" id="SSF50978">
    <property type="entry name" value="WD40 repeat-like"/>
    <property type="match status" value="1"/>
</dbReference>
<dbReference type="InterPro" id="IPR001680">
    <property type="entry name" value="WD40_rpt"/>
</dbReference>
<dbReference type="PROSITE" id="PS50294">
    <property type="entry name" value="WD_REPEATS_REGION"/>
    <property type="match status" value="4"/>
</dbReference>
<dbReference type="Pfam" id="PF13912">
    <property type="entry name" value="zf-C2H2_6"/>
    <property type="match status" value="1"/>
</dbReference>
<evidence type="ECO:0000256" key="12">
    <source>
        <dbReference type="PROSITE-ProRule" id="PRU00042"/>
    </source>
</evidence>
<evidence type="ECO:0000313" key="16">
    <source>
        <dbReference type="Ensembl" id="ENSNFUP00015029972.1"/>
    </source>
</evidence>
<feature type="domain" description="C2H2-type" evidence="15">
    <location>
        <begin position="201"/>
        <end position="228"/>
    </location>
</feature>
<keyword evidence="7 12" id="KW-0863">Zinc-finger</keyword>
<accession>A0A8C6M754</accession>
<comment type="similarity">
    <text evidence="2">Belongs to the krueppel C2H2-type zinc-finger protein family.</text>
</comment>
<dbReference type="PANTHER" id="PTHR23226">
    <property type="entry name" value="ZINC FINGER AND SCAN DOMAIN-CONTAINING"/>
    <property type="match status" value="1"/>
</dbReference>
<keyword evidence="9" id="KW-0805">Transcription regulation</keyword>
<evidence type="ECO:0000256" key="13">
    <source>
        <dbReference type="PROSITE-ProRule" id="PRU00221"/>
    </source>
</evidence>
<evidence type="ECO:0000256" key="4">
    <source>
        <dbReference type="ARBA" id="ARBA00022701"/>
    </source>
</evidence>
<dbReference type="Pfam" id="PF00400">
    <property type="entry name" value="WD40"/>
    <property type="match status" value="4"/>
</dbReference>
<feature type="repeat" description="WD" evidence="13">
    <location>
        <begin position="904"/>
        <end position="929"/>
    </location>
</feature>
<dbReference type="FunFam" id="2.130.10.10:FF:000207">
    <property type="entry name" value="Cilia- and flagella-associated protein 52"/>
    <property type="match status" value="1"/>
</dbReference>
<dbReference type="InterPro" id="IPR013087">
    <property type="entry name" value="Znf_C2H2_type"/>
</dbReference>
<dbReference type="SMART" id="SM00320">
    <property type="entry name" value="WD40"/>
    <property type="match status" value="11"/>
</dbReference>
<keyword evidence="8" id="KW-0862">Zinc</keyword>
<sequence>MGPEDLADIKTEPSEENLSVAEVNVDLESGSSDSSTDSEPEDSSRPKKKKSDKCFPCPTCGKVFDRPSRVERHKPVHERKPKLLYHCEHCEKSFTQQEKLIRHQNFHNRTNEHPCPDCGKVFNRPSRLERHRRTHSRKPKVPHQCSFCAKTFVKHHKLLRHERVHTGERPFTCPVCGKGFSEAGHCKAHERTHEEQPEKPHSCSVCGMCFFKASALRRHFRSHTGDKPFRCTVCDRSYSRSEGLKRHTRSHTGERPFKCTICSKAFYSRHCLNTHSLIHSGEKPHVCSVCGKGFSQLGNMRDHEQNVHKRTEKYICNECGATFTRYKTMTEHQRTHTGEKPYSCLTCGRRFTWSHSLSRHRRSHAHEQMVLESSKNLESFEGHVFSGLRVHPDREFLIYPLGCTVILKNISDGKQQILLGHTSSVSCLSVSKSGSYIASGQVSSVGSKATIIIWNYAERGIHAKLDLHKTTVEAVAFSPSDKYLVSLGGPDDNRIVVWNIETKLPICVSSALLRSSEPCLTLQYFNTNDDFFVSAGSGTIQIWKLNLTDRKIHPTGCNTGKLKRIVKCLEISEDDQFLFCGTTSGDIMKINLKSALLSNSGPVIGPLSLGVNVVKILKSGDLLVGSGAGVLALCSKTSFKPLKKVQLEKGVTSITGSDEEQQFFIGTEAAQMYRFSLEDFTAEAISSSHSSAVRDVAIPSGTSELFATCSNDIRLWSVKKPKEVLCITVPHVTCNALDFMVDGSSIISAWDDGKIRVFTLETGRLMHTIHSAHKQGVTAIAGTRDGRRIISGGGQGEVHVWELLPHNHRLLGIMKEHKAAVLCVKVTKDDKECVSASQDGTCVIWDLVKLVSIKLMKASTLRTVCYHPEEFQILTSGTNSKIVYWMVFEDSPIRVVDGSLYGSINDMDVTQDGKYFVTGGEDQQVRVWDYVKGVVTHVGRAHGGSITSIKVCPNSRVLLSTSADGGIIRWKFPHPSS</sequence>
<reference evidence="16" key="2">
    <citation type="submission" date="2025-08" db="UniProtKB">
        <authorList>
            <consortium name="Ensembl"/>
        </authorList>
    </citation>
    <scope>IDENTIFICATION</scope>
</reference>
<dbReference type="PROSITE" id="PS50082">
    <property type="entry name" value="WD_REPEATS_2"/>
    <property type="match status" value="5"/>
</dbReference>
<dbReference type="InterPro" id="IPR019775">
    <property type="entry name" value="WD40_repeat_CS"/>
</dbReference>
<dbReference type="Ensembl" id="ENSNFUT00015031316.1">
    <property type="protein sequence ID" value="ENSNFUP00015029972.1"/>
    <property type="gene ID" value="ENSNFUG00015013875.1"/>
</dbReference>
<feature type="domain" description="C2H2-type" evidence="15">
    <location>
        <begin position="85"/>
        <end position="112"/>
    </location>
</feature>
<dbReference type="InterPro" id="IPR036322">
    <property type="entry name" value="WD40_repeat_dom_sf"/>
</dbReference>
<dbReference type="GO" id="GO:0008270">
    <property type="term" value="F:zinc ion binding"/>
    <property type="evidence" value="ECO:0007669"/>
    <property type="project" value="UniProtKB-KW"/>
</dbReference>
<keyword evidence="5" id="KW-0479">Metal-binding</keyword>
<feature type="domain" description="C2H2-type" evidence="15">
    <location>
        <begin position="113"/>
        <end position="140"/>
    </location>
</feature>
<keyword evidence="17" id="KW-1185">Reference proteome</keyword>
<dbReference type="FunFam" id="3.30.160.60:FF:001325">
    <property type="entry name" value="zinc finger protein 200"/>
    <property type="match status" value="1"/>
</dbReference>
<dbReference type="FunFam" id="3.30.160.60:FF:000761">
    <property type="entry name" value="Zinc finger protein 449"/>
    <property type="match status" value="1"/>
</dbReference>
<evidence type="ECO:0000256" key="6">
    <source>
        <dbReference type="ARBA" id="ARBA00022737"/>
    </source>
</evidence>
<feature type="repeat" description="WD" evidence="13">
    <location>
        <begin position="465"/>
        <end position="502"/>
    </location>
</feature>
<evidence type="ECO:0000256" key="7">
    <source>
        <dbReference type="ARBA" id="ARBA00022771"/>
    </source>
</evidence>
<dbReference type="InterPro" id="IPR055439">
    <property type="entry name" value="Beta-prop_EML_1st"/>
</dbReference>
<name>A0A8C6M754_NOTFU</name>
<dbReference type="SUPFAM" id="SSF50998">
    <property type="entry name" value="Quinoprotein alcohol dehydrogenase-like"/>
    <property type="match status" value="1"/>
</dbReference>
<feature type="domain" description="C2H2-type" evidence="15">
    <location>
        <begin position="55"/>
        <end position="82"/>
    </location>
</feature>
<reference evidence="16" key="3">
    <citation type="submission" date="2025-09" db="UniProtKB">
        <authorList>
            <consortium name="Ensembl"/>
        </authorList>
    </citation>
    <scope>IDENTIFICATION</scope>
</reference>
<keyword evidence="6" id="KW-0677">Repeat</keyword>
<evidence type="ECO:0000256" key="14">
    <source>
        <dbReference type="SAM" id="MobiDB-lite"/>
    </source>
</evidence>
<feature type="domain" description="C2H2-type" evidence="15">
    <location>
        <begin position="257"/>
        <end position="284"/>
    </location>
</feature>
<dbReference type="InterPro" id="IPR011047">
    <property type="entry name" value="Quinoprotein_ADH-like_sf"/>
</dbReference>
<keyword evidence="10" id="KW-0804">Transcription</keyword>
<protein>
    <submittedName>
        <fullName evidence="16">Cilia and flagella associated protein 52</fullName>
    </submittedName>
</protein>
<feature type="repeat" description="WD" evidence="13">
    <location>
        <begin position="770"/>
        <end position="803"/>
    </location>
</feature>
<dbReference type="FunFam" id="3.30.160.60:FF:000038">
    <property type="entry name" value="Zinc finger protein 624"/>
    <property type="match status" value="1"/>
</dbReference>
<dbReference type="FunFam" id="3.30.160.60:FF:000358">
    <property type="entry name" value="zinc finger protein 24"/>
    <property type="match status" value="2"/>
</dbReference>
<feature type="region of interest" description="Disordered" evidence="14">
    <location>
        <begin position="1"/>
        <end position="54"/>
    </location>
</feature>
<evidence type="ECO:0000256" key="10">
    <source>
        <dbReference type="ARBA" id="ARBA00023163"/>
    </source>
</evidence>
<feature type="domain" description="C2H2-type" evidence="15">
    <location>
        <begin position="143"/>
        <end position="170"/>
    </location>
</feature>
<keyword evidence="4" id="KW-0493">Microtubule</keyword>
<dbReference type="CDD" id="cd00200">
    <property type="entry name" value="WD40"/>
    <property type="match status" value="1"/>
</dbReference>
<dbReference type="Pfam" id="PF00096">
    <property type="entry name" value="zf-C2H2"/>
    <property type="match status" value="7"/>
</dbReference>
<evidence type="ECO:0000256" key="1">
    <source>
        <dbReference type="ARBA" id="ARBA00004123"/>
    </source>
</evidence>
<dbReference type="FunFam" id="3.30.160.60:FF:001289">
    <property type="entry name" value="Zinc finger protein 574"/>
    <property type="match status" value="1"/>
</dbReference>
<dbReference type="PANTHER" id="PTHR23226:SF429">
    <property type="entry name" value="CROL ALPHA"/>
    <property type="match status" value="1"/>
</dbReference>
<dbReference type="FunFam" id="3.30.160.60:FF:001498">
    <property type="entry name" value="Zinc finger protein 404"/>
    <property type="match status" value="1"/>
</dbReference>
<feature type="domain" description="C2H2-type" evidence="15">
    <location>
        <begin position="171"/>
        <end position="198"/>
    </location>
</feature>
<evidence type="ECO:0000259" key="15">
    <source>
        <dbReference type="PROSITE" id="PS50157"/>
    </source>
</evidence>
<dbReference type="FunFam" id="2.130.10.10:FF:001320">
    <property type="entry name" value="Predicted protein"/>
    <property type="match status" value="1"/>
</dbReference>
<dbReference type="Pfam" id="PF23409">
    <property type="entry name" value="Beta-prop_EML"/>
    <property type="match status" value="1"/>
</dbReference>
<evidence type="ECO:0000256" key="9">
    <source>
        <dbReference type="ARBA" id="ARBA00023015"/>
    </source>
</evidence>
<evidence type="ECO:0000256" key="8">
    <source>
        <dbReference type="ARBA" id="ARBA00022833"/>
    </source>
</evidence>
<evidence type="ECO:0000256" key="2">
    <source>
        <dbReference type="ARBA" id="ARBA00006991"/>
    </source>
</evidence>
<evidence type="ECO:0000256" key="3">
    <source>
        <dbReference type="ARBA" id="ARBA00022574"/>
    </source>
</evidence>
<evidence type="ECO:0000256" key="11">
    <source>
        <dbReference type="ARBA" id="ARBA00023242"/>
    </source>
</evidence>
<dbReference type="GO" id="GO:0005634">
    <property type="term" value="C:nucleus"/>
    <property type="evidence" value="ECO:0007669"/>
    <property type="project" value="UniProtKB-SubCell"/>
</dbReference>
<dbReference type="PROSITE" id="PS00028">
    <property type="entry name" value="ZINC_FINGER_C2H2_1"/>
    <property type="match status" value="11"/>
</dbReference>
<evidence type="ECO:0000256" key="5">
    <source>
        <dbReference type="ARBA" id="ARBA00022723"/>
    </source>
</evidence>
<dbReference type="FunFam" id="3.30.160.60:FF:000446">
    <property type="entry name" value="Zinc finger protein"/>
    <property type="match status" value="1"/>
</dbReference>
<dbReference type="Gene3D" id="3.30.160.60">
    <property type="entry name" value="Classic Zinc Finger"/>
    <property type="match status" value="10"/>
</dbReference>
<dbReference type="InterPro" id="IPR036236">
    <property type="entry name" value="Znf_C2H2_sf"/>
</dbReference>
<feature type="domain" description="C2H2-type" evidence="15">
    <location>
        <begin position="229"/>
        <end position="256"/>
    </location>
</feature>
<keyword evidence="11" id="KW-0539">Nucleus</keyword>
<dbReference type="InterPro" id="IPR015943">
    <property type="entry name" value="WD40/YVTN_repeat-like_dom_sf"/>
</dbReference>